<gene>
    <name evidence="4" type="ORF">BJ875DRAFT_466492</name>
</gene>
<feature type="region of interest" description="Disordered" evidence="2">
    <location>
        <begin position="66"/>
        <end position="99"/>
    </location>
</feature>
<dbReference type="Gene3D" id="4.10.240.10">
    <property type="entry name" value="Zn(2)-C6 fungal-type DNA-binding domain"/>
    <property type="match status" value="1"/>
</dbReference>
<dbReference type="GO" id="GO:0001080">
    <property type="term" value="P:nitrogen catabolite activation of transcription from RNA polymerase II promoter"/>
    <property type="evidence" value="ECO:0007669"/>
    <property type="project" value="TreeGrafter"/>
</dbReference>
<proteinExistence type="predicted"/>
<name>A0A9P7YG12_9HELO</name>
<protein>
    <recommendedName>
        <fullName evidence="3">Zn(2)-C6 fungal-type domain-containing protein</fullName>
    </recommendedName>
</protein>
<evidence type="ECO:0000256" key="1">
    <source>
        <dbReference type="ARBA" id="ARBA00023242"/>
    </source>
</evidence>
<dbReference type="GO" id="GO:0008270">
    <property type="term" value="F:zinc ion binding"/>
    <property type="evidence" value="ECO:0007669"/>
    <property type="project" value="InterPro"/>
</dbReference>
<keyword evidence="5" id="KW-1185">Reference proteome</keyword>
<feature type="domain" description="Zn(2)-C6 fungal-type" evidence="3">
    <location>
        <begin position="10"/>
        <end position="42"/>
    </location>
</feature>
<dbReference type="PANTHER" id="PTHR31668">
    <property type="entry name" value="GLUCOSE TRANSPORT TRANSCRIPTION REGULATOR RGT1-RELATED-RELATED"/>
    <property type="match status" value="1"/>
</dbReference>
<sequence length="473" mass="52729">MADEIRRRSACDRCQVHKLRCPKRPEEKTCERCRRAHTSCIYSPFRQKKTALAVGKDESVMGHVQSRGSSEFLNTSVTKRKRNTAPTKHSDFADDQETATPIPPVLEGIGSVNNGSITPWSPNTAALSQDFDQLFPLEDHGIEFDEDNLFLNFDQPMPEVPQWHPSKEFTPYQTPGSISPQCQYNMDFSSLNEVTIKDYNPPCFQAQAIGWPVSPKPLVRDSPAGLIRRLSELSIKLYEEGELMPPMSVHDQTPEGDKARNHKDYSRFSLESVITFTEDLTGIYPIFMAALFGPHDYKSAEKQGADAQIGKGNSALENNSFISHSSKLDHSAVLLILSCHLRLIGIWEHLLKHMEVCIKQKGVAFLPAQKEANLKIPVLRIGNFVPPPSVAIPMQMLMFTQYLSRLHGCASDLTCRIQSSEERENFLSPACWEGPAALSLKAAADVKSRANETSEQFKILSGLAVSSGLITDL</sequence>
<evidence type="ECO:0000256" key="2">
    <source>
        <dbReference type="SAM" id="MobiDB-lite"/>
    </source>
</evidence>
<dbReference type="GO" id="GO:0000981">
    <property type="term" value="F:DNA-binding transcription factor activity, RNA polymerase II-specific"/>
    <property type="evidence" value="ECO:0007669"/>
    <property type="project" value="InterPro"/>
</dbReference>
<dbReference type="PROSITE" id="PS50048">
    <property type="entry name" value="ZN2_CY6_FUNGAL_2"/>
    <property type="match status" value="1"/>
</dbReference>
<dbReference type="SUPFAM" id="SSF57701">
    <property type="entry name" value="Zn2/Cys6 DNA-binding domain"/>
    <property type="match status" value="1"/>
</dbReference>
<dbReference type="InterPro" id="IPR001138">
    <property type="entry name" value="Zn2Cys6_DnaBD"/>
</dbReference>
<dbReference type="InterPro" id="IPR036864">
    <property type="entry name" value="Zn2-C6_fun-type_DNA-bd_sf"/>
</dbReference>
<evidence type="ECO:0000313" key="4">
    <source>
        <dbReference type="EMBL" id="KAG9232547.1"/>
    </source>
</evidence>
<dbReference type="PANTHER" id="PTHR31668:SF4">
    <property type="entry name" value="TRANSCRIPTIONAL ACTIVATOR PROTEIN DAL81"/>
    <property type="match status" value="1"/>
</dbReference>
<reference evidence="4" key="1">
    <citation type="journal article" date="2021" name="IMA Fungus">
        <title>Genomic characterization of three marine fungi, including Emericellopsis atlantica sp. nov. with signatures of a generalist lifestyle and marine biomass degradation.</title>
        <authorList>
            <person name="Hagestad O.C."/>
            <person name="Hou L."/>
            <person name="Andersen J.H."/>
            <person name="Hansen E.H."/>
            <person name="Altermark B."/>
            <person name="Li C."/>
            <person name="Kuhnert E."/>
            <person name="Cox R.J."/>
            <person name="Crous P.W."/>
            <person name="Spatafora J.W."/>
            <person name="Lail K."/>
            <person name="Amirebrahimi M."/>
            <person name="Lipzen A."/>
            <person name="Pangilinan J."/>
            <person name="Andreopoulos W."/>
            <person name="Hayes R.D."/>
            <person name="Ng V."/>
            <person name="Grigoriev I.V."/>
            <person name="Jackson S.A."/>
            <person name="Sutton T.D.S."/>
            <person name="Dobson A.D.W."/>
            <person name="Rama T."/>
        </authorList>
    </citation>
    <scope>NUCLEOTIDE SEQUENCE</scope>
    <source>
        <strain evidence="4">TRa018bII</strain>
    </source>
</reference>
<dbReference type="InterPro" id="IPR050797">
    <property type="entry name" value="Carb_Metab_Trans_Reg"/>
</dbReference>
<organism evidence="4 5">
    <name type="scientific">Amylocarpus encephaloides</name>
    <dbReference type="NCBI Taxonomy" id="45428"/>
    <lineage>
        <taxon>Eukaryota</taxon>
        <taxon>Fungi</taxon>
        <taxon>Dikarya</taxon>
        <taxon>Ascomycota</taxon>
        <taxon>Pezizomycotina</taxon>
        <taxon>Leotiomycetes</taxon>
        <taxon>Helotiales</taxon>
        <taxon>Helotiales incertae sedis</taxon>
        <taxon>Amylocarpus</taxon>
    </lineage>
</organism>
<keyword evidence="1" id="KW-0539">Nucleus</keyword>
<dbReference type="CDD" id="cd00067">
    <property type="entry name" value="GAL4"/>
    <property type="match status" value="1"/>
</dbReference>
<feature type="compositionally biased region" description="Polar residues" evidence="2">
    <location>
        <begin position="66"/>
        <end position="77"/>
    </location>
</feature>
<evidence type="ECO:0000259" key="3">
    <source>
        <dbReference type="PROSITE" id="PS50048"/>
    </source>
</evidence>
<accession>A0A9P7YG12</accession>
<dbReference type="GO" id="GO:0005634">
    <property type="term" value="C:nucleus"/>
    <property type="evidence" value="ECO:0007669"/>
    <property type="project" value="TreeGrafter"/>
</dbReference>
<dbReference type="EMBL" id="MU251543">
    <property type="protein sequence ID" value="KAG9232547.1"/>
    <property type="molecule type" value="Genomic_DNA"/>
</dbReference>
<evidence type="ECO:0000313" key="5">
    <source>
        <dbReference type="Proteomes" id="UP000824998"/>
    </source>
</evidence>
<dbReference type="AlphaFoldDB" id="A0A9P7YG12"/>
<dbReference type="Proteomes" id="UP000824998">
    <property type="component" value="Unassembled WGS sequence"/>
</dbReference>
<dbReference type="OrthoDB" id="4330117at2759"/>
<comment type="caution">
    <text evidence="4">The sequence shown here is derived from an EMBL/GenBank/DDBJ whole genome shotgun (WGS) entry which is preliminary data.</text>
</comment>